<dbReference type="EMBL" id="LDPH01000054">
    <property type="protein sequence ID" value="KLV16240.1"/>
    <property type="molecule type" value="Genomic_DNA"/>
</dbReference>
<sequence>MVNNKVLTSVEYGALWTTYQKKTMILCFLQYFIEKSEEPKAKDLMKGLHDKLNTKVNEIRNILEGAGAIIPNGFTNDDVYLDAPVLFEQGFDIMFSRILKEISMGMYVLHTTISYRPDIINLYRSLTELTQKYYYYFTEYLLDHKLMLNPPVINMPHSKSYIEDPSYMKGTNIFGNKRNFNVVEYGLLYHSLESNVLGMQLMKGFAQTSANSDVKEYFQKGYELAKKIYLETEEMLLNSDILTPSIVSRKVTSSTTAPFSDKLMMFCTYLLNGFSIGGQGFGAVFCLRNDAILQSGVFAKDVLSFGLKGARIMMERGWLEEPPSMNN</sequence>
<name>A0A0J1KI70_NIACI</name>
<evidence type="ECO:0008006" key="3">
    <source>
        <dbReference type="Google" id="ProtNLM"/>
    </source>
</evidence>
<proteinExistence type="predicted"/>
<evidence type="ECO:0000313" key="1">
    <source>
        <dbReference type="EMBL" id="KLV16240.1"/>
    </source>
</evidence>
<dbReference type="RefSeq" id="WP_047944986.1">
    <property type="nucleotide sequence ID" value="NZ_JARTLH010000052.1"/>
</dbReference>
<dbReference type="Proteomes" id="UP000036045">
    <property type="component" value="Unassembled WGS sequence"/>
</dbReference>
<comment type="caution">
    <text evidence="1">The sequence shown here is derived from an EMBL/GenBank/DDBJ whole genome shotgun (WGS) entry which is preliminary data.</text>
</comment>
<accession>A0A0J1KI70</accession>
<dbReference type="Gene3D" id="1.20.1260.10">
    <property type="match status" value="2"/>
</dbReference>
<dbReference type="InterPro" id="IPR012347">
    <property type="entry name" value="Ferritin-like"/>
</dbReference>
<dbReference type="OrthoDB" id="1675670at2"/>
<evidence type="ECO:0000313" key="2">
    <source>
        <dbReference type="Proteomes" id="UP000036045"/>
    </source>
</evidence>
<keyword evidence="2" id="KW-1185">Reference proteome</keyword>
<gene>
    <name evidence="1" type="ORF">ABW02_25315</name>
</gene>
<dbReference type="Pfam" id="PF11553">
    <property type="entry name" value="DUF3231"/>
    <property type="match status" value="2"/>
</dbReference>
<protein>
    <recommendedName>
        <fullName evidence="3">DUF3231 family protein</fullName>
    </recommendedName>
</protein>
<organism evidence="1 2">
    <name type="scientific">Niallia circulans</name>
    <name type="common">Bacillus circulans</name>
    <dbReference type="NCBI Taxonomy" id="1397"/>
    <lineage>
        <taxon>Bacteria</taxon>
        <taxon>Bacillati</taxon>
        <taxon>Bacillota</taxon>
        <taxon>Bacilli</taxon>
        <taxon>Bacillales</taxon>
        <taxon>Bacillaceae</taxon>
        <taxon>Niallia</taxon>
    </lineage>
</organism>
<dbReference type="PATRIC" id="fig|1397.4.peg.4604"/>
<dbReference type="AlphaFoldDB" id="A0A0J1KI70"/>
<reference evidence="1 2" key="1">
    <citation type="submission" date="2015-05" db="EMBL/GenBank/DDBJ databases">
        <title>Whole genome sequence and identification of bacterial endophytes from Costus igneus.</title>
        <authorList>
            <person name="Lee Y.P."/>
            <person name="Gan H.M."/>
            <person name="Eng W."/>
            <person name="Wheatley M.S."/>
            <person name="Caraballo A."/>
            <person name="Polter S."/>
            <person name="Savka M.A."/>
            <person name="Hudson A.O."/>
        </authorList>
    </citation>
    <scope>NUCLEOTIDE SEQUENCE [LARGE SCALE GENOMIC DNA]</scope>
    <source>
        <strain evidence="1 2">RIT379</strain>
    </source>
</reference>
<dbReference type="InterPro" id="IPR021617">
    <property type="entry name" value="DUF3231"/>
</dbReference>